<keyword evidence="8" id="KW-1185">Reference proteome</keyword>
<protein>
    <submittedName>
        <fullName evidence="7">Uncharacterized protein</fullName>
    </submittedName>
</protein>
<organism evidence="7 8">
    <name type="scientific">Fasciolopsis buskii</name>
    <dbReference type="NCBI Taxonomy" id="27845"/>
    <lineage>
        <taxon>Eukaryota</taxon>
        <taxon>Metazoa</taxon>
        <taxon>Spiralia</taxon>
        <taxon>Lophotrochozoa</taxon>
        <taxon>Platyhelminthes</taxon>
        <taxon>Trematoda</taxon>
        <taxon>Digenea</taxon>
        <taxon>Plagiorchiida</taxon>
        <taxon>Echinostomata</taxon>
        <taxon>Echinostomatoidea</taxon>
        <taxon>Fasciolidae</taxon>
        <taxon>Fasciolopsis</taxon>
    </lineage>
</organism>
<dbReference type="PANTHER" id="PTHR21191:SF16">
    <property type="entry name" value="AQUAPORIN"/>
    <property type="match status" value="1"/>
</dbReference>
<evidence type="ECO:0000313" key="8">
    <source>
        <dbReference type="Proteomes" id="UP000728185"/>
    </source>
</evidence>
<dbReference type="GO" id="GO:0016020">
    <property type="term" value="C:membrane"/>
    <property type="evidence" value="ECO:0007669"/>
    <property type="project" value="UniProtKB-SubCell"/>
</dbReference>
<feature type="region of interest" description="Disordered" evidence="5">
    <location>
        <begin position="396"/>
        <end position="429"/>
    </location>
</feature>
<evidence type="ECO:0000256" key="6">
    <source>
        <dbReference type="SAM" id="Phobius"/>
    </source>
</evidence>
<evidence type="ECO:0000256" key="5">
    <source>
        <dbReference type="SAM" id="MobiDB-lite"/>
    </source>
</evidence>
<feature type="transmembrane region" description="Helical" evidence="6">
    <location>
        <begin position="153"/>
        <end position="174"/>
    </location>
</feature>
<dbReference type="EMBL" id="LUCM01003899">
    <property type="protein sequence ID" value="KAA0195147.1"/>
    <property type="molecule type" value="Genomic_DNA"/>
</dbReference>
<feature type="transmembrane region" description="Helical" evidence="6">
    <location>
        <begin position="214"/>
        <end position="241"/>
    </location>
</feature>
<feature type="transmembrane region" description="Helical" evidence="6">
    <location>
        <begin position="332"/>
        <end position="350"/>
    </location>
</feature>
<keyword evidence="3 6" id="KW-1133">Transmembrane helix</keyword>
<dbReference type="OrthoDB" id="1580043at2759"/>
<keyword evidence="2 6" id="KW-0812">Transmembrane</keyword>
<feature type="transmembrane region" description="Helical" evidence="6">
    <location>
        <begin position="292"/>
        <end position="312"/>
    </location>
</feature>
<dbReference type="SUPFAM" id="SSF81338">
    <property type="entry name" value="Aquaporin-like"/>
    <property type="match status" value="1"/>
</dbReference>
<reference evidence="7" key="1">
    <citation type="submission" date="2019-05" db="EMBL/GenBank/DDBJ databases">
        <title>Annotation for the trematode Fasciolopsis buski.</title>
        <authorList>
            <person name="Choi Y.-J."/>
        </authorList>
    </citation>
    <scope>NUCLEOTIDE SEQUENCE</scope>
    <source>
        <strain evidence="7">HT</strain>
        <tissue evidence="7">Whole worm</tissue>
    </source>
</reference>
<dbReference type="Gene3D" id="1.20.1080.10">
    <property type="entry name" value="Glycerol uptake facilitator protein"/>
    <property type="match status" value="1"/>
</dbReference>
<keyword evidence="4 6" id="KW-0472">Membrane</keyword>
<evidence type="ECO:0000313" key="7">
    <source>
        <dbReference type="EMBL" id="KAA0195147.1"/>
    </source>
</evidence>
<evidence type="ECO:0000256" key="1">
    <source>
        <dbReference type="ARBA" id="ARBA00004141"/>
    </source>
</evidence>
<dbReference type="Proteomes" id="UP000728185">
    <property type="component" value="Unassembled WGS sequence"/>
</dbReference>
<accession>A0A8E0RY36</accession>
<sequence length="444" mass="49219">MKSKQMDRLSELFNYDPSSVMAALICLILFWTLVTVFAVLTRRLLLHFSFRQVASFLNSHCRNSTTWCQSLHAWISEVCLSHALQLALLDSLATFEICACSMECWTVRAAVGQTGLLIAIAANGIRGFLFTCGDAYGNPCTPFYRYLHGRTSATWVGITWGMQIIAAFFALHVAEMWWSLHPTVYHSLRHKLALEISDARFSSKPNSIQSDLQVSVWCGFLIETTGVFVDFALATLFACVIDRWNVRHQNPVLCSPVACSDKLVSNRDANDQCRTDHCSHLTPSRLQLWGSFALRLCINLFLTAQCIGLTGLYVNPANAFIQSWGLGDVSSLSHICVYWLGPFCGVWLSVQFERWLAGPVAETHSSLIFQSFKVLRSTTATQTVQEAAVLTETNSSTSSSLRDLPQNVGPCGPSSSKFDSHSVEHENSSDGFTNKFGLLGLPIS</sequence>
<evidence type="ECO:0000256" key="3">
    <source>
        <dbReference type="ARBA" id="ARBA00022989"/>
    </source>
</evidence>
<name>A0A8E0RY36_9TREM</name>
<feature type="compositionally biased region" description="Basic and acidic residues" evidence="5">
    <location>
        <begin position="418"/>
        <end position="428"/>
    </location>
</feature>
<proteinExistence type="predicted"/>
<evidence type="ECO:0000256" key="2">
    <source>
        <dbReference type="ARBA" id="ARBA00022692"/>
    </source>
</evidence>
<dbReference type="GO" id="GO:0015267">
    <property type="term" value="F:channel activity"/>
    <property type="evidence" value="ECO:0007669"/>
    <property type="project" value="TreeGrafter"/>
</dbReference>
<dbReference type="InterPro" id="IPR051883">
    <property type="entry name" value="AQP11/12_channel"/>
</dbReference>
<evidence type="ECO:0000256" key="4">
    <source>
        <dbReference type="ARBA" id="ARBA00023136"/>
    </source>
</evidence>
<dbReference type="PANTHER" id="PTHR21191">
    <property type="entry name" value="AQUAPORIN"/>
    <property type="match status" value="1"/>
</dbReference>
<comment type="caution">
    <text evidence="7">The sequence shown here is derived from an EMBL/GenBank/DDBJ whole genome shotgun (WGS) entry which is preliminary data.</text>
</comment>
<feature type="transmembrane region" description="Helical" evidence="6">
    <location>
        <begin position="20"/>
        <end position="41"/>
    </location>
</feature>
<dbReference type="InterPro" id="IPR023271">
    <property type="entry name" value="Aquaporin-like"/>
</dbReference>
<dbReference type="GO" id="GO:0005737">
    <property type="term" value="C:cytoplasm"/>
    <property type="evidence" value="ECO:0007669"/>
    <property type="project" value="TreeGrafter"/>
</dbReference>
<dbReference type="AlphaFoldDB" id="A0A8E0RY36"/>
<gene>
    <name evidence="7" type="ORF">FBUS_09145</name>
</gene>
<comment type="subcellular location">
    <subcellularLocation>
        <location evidence="1">Membrane</location>
        <topology evidence="1">Multi-pass membrane protein</topology>
    </subcellularLocation>
</comment>